<evidence type="ECO:0000256" key="1">
    <source>
        <dbReference type="SAM" id="Phobius"/>
    </source>
</evidence>
<name>A0AAD5U925_9FUNG</name>
<evidence type="ECO:0000313" key="3">
    <source>
        <dbReference type="Proteomes" id="UP001211065"/>
    </source>
</evidence>
<keyword evidence="3" id="KW-1185">Reference proteome</keyword>
<reference evidence="2" key="1">
    <citation type="submission" date="2020-05" db="EMBL/GenBank/DDBJ databases">
        <title>Phylogenomic resolution of chytrid fungi.</title>
        <authorList>
            <person name="Stajich J.E."/>
            <person name="Amses K."/>
            <person name="Simmons R."/>
            <person name="Seto K."/>
            <person name="Myers J."/>
            <person name="Bonds A."/>
            <person name="Quandt C.A."/>
            <person name="Barry K."/>
            <person name="Liu P."/>
            <person name="Grigoriev I."/>
            <person name="Longcore J.E."/>
            <person name="James T.Y."/>
        </authorList>
    </citation>
    <scope>NUCLEOTIDE SEQUENCE</scope>
    <source>
        <strain evidence="2">JEL0476</strain>
    </source>
</reference>
<gene>
    <name evidence="2" type="ORF">HK099_008496</name>
</gene>
<accession>A0AAD5U925</accession>
<dbReference type="EMBL" id="JADGJW010000094">
    <property type="protein sequence ID" value="KAJ3224391.1"/>
    <property type="molecule type" value="Genomic_DNA"/>
</dbReference>
<dbReference type="Proteomes" id="UP001211065">
    <property type="component" value="Unassembled WGS sequence"/>
</dbReference>
<feature type="transmembrane region" description="Helical" evidence="1">
    <location>
        <begin position="307"/>
        <end position="330"/>
    </location>
</feature>
<organism evidence="2 3">
    <name type="scientific">Clydaea vesicula</name>
    <dbReference type="NCBI Taxonomy" id="447962"/>
    <lineage>
        <taxon>Eukaryota</taxon>
        <taxon>Fungi</taxon>
        <taxon>Fungi incertae sedis</taxon>
        <taxon>Chytridiomycota</taxon>
        <taxon>Chytridiomycota incertae sedis</taxon>
        <taxon>Chytridiomycetes</taxon>
        <taxon>Lobulomycetales</taxon>
        <taxon>Lobulomycetaceae</taxon>
        <taxon>Clydaea</taxon>
    </lineage>
</organism>
<comment type="caution">
    <text evidence="2">The sequence shown here is derived from an EMBL/GenBank/DDBJ whole genome shotgun (WGS) entry which is preliminary data.</text>
</comment>
<dbReference type="AlphaFoldDB" id="A0AAD5U925"/>
<keyword evidence="1" id="KW-0812">Transmembrane</keyword>
<keyword evidence="1" id="KW-1133">Transmembrane helix</keyword>
<proteinExistence type="predicted"/>
<keyword evidence="1" id="KW-0472">Membrane</keyword>
<evidence type="ECO:0000313" key="2">
    <source>
        <dbReference type="EMBL" id="KAJ3224391.1"/>
    </source>
</evidence>
<protein>
    <recommendedName>
        <fullName evidence="4">SH3 domain-containing protein</fullName>
    </recommendedName>
</protein>
<sequence length="471" mass="54372">MYSNNKQHTSSSDSDNLVDINTSNLNANLIQKANPEFTTKNWIYQNPDTGQHLEKNETSIKDRFLVKNFYGSNYFTFDYSFLNNFTKTESSLQVKSFYQKFYIRNINKLNNKRLSCFDFSVNILSDASKHFSHDEFAVVTLTFTNLNKDDKNYLHFHLDSNLASDSEEKLSLLNKNIINISKNVVSFKEKEDVKVTKLNLVYQFSLEDRNLILNLTDDMEVLLGLTFFSTFNNTSFNETAANDIAKQEPTAKKRYESLHFFGLNELKLKFNFEEIFTAVNSNTTDSNVYNSRTAGSTETSFLHDIRFVFGISFGLFVLLATFFGILFCYLKRERKNANNLEKNDVGLDSSNGSSNIFNVVIPDIEESENKKLSSSEDLNSTERIQPIYNLIKFDKIQEEQITKNEWLSPEDRRSNNVTNSSSDISYNNKELKVNNTSSKKFKEYICKKNYKTKKADEINLNLGDILIIDQG</sequence>
<evidence type="ECO:0008006" key="4">
    <source>
        <dbReference type="Google" id="ProtNLM"/>
    </source>
</evidence>